<evidence type="ECO:0000256" key="2">
    <source>
        <dbReference type="SAM" id="SignalP"/>
    </source>
</evidence>
<evidence type="ECO:0000313" key="4">
    <source>
        <dbReference type="Proteomes" id="UP000216533"/>
    </source>
</evidence>
<name>A0A255EG45_9ACTN</name>
<dbReference type="EMBL" id="NMVI01000005">
    <property type="protein sequence ID" value="OYN90497.1"/>
    <property type="molecule type" value="Genomic_DNA"/>
</dbReference>
<comment type="caution">
    <text evidence="3">The sequence shown here is derived from an EMBL/GenBank/DDBJ whole genome shotgun (WGS) entry which is preliminary data.</text>
</comment>
<accession>A0A255EG45</accession>
<evidence type="ECO:0008006" key="5">
    <source>
        <dbReference type="Google" id="ProtNLM"/>
    </source>
</evidence>
<evidence type="ECO:0000256" key="1">
    <source>
        <dbReference type="SAM" id="MobiDB-lite"/>
    </source>
</evidence>
<sequence length="302" mass="31986">MAAGALVAAVGASACAPAGSPQPGATTPATTPTPSPVASATPQAVDLTRPGNARDVLEQLQAAAGSNRIVQVAVTRWTAKIQILRGNDVIAWQWDRGVIDTVVSDVEYVGQAVFTLDDFELDDLGSLFRQAKLVSQSGNEQQLQVVDYNRGTVMMTVATEPESTSVFFHPDGTIVPEVNTADPESVALTLDEVVGDTDNVQLIEIQTTGIQADLPAGPDTVIRRTRLGRIPLLEAQRTASLDQRAFDPDLIDPEVIADLVATHEGTPLTISQEAGDRRPRIRVSGLTGTTVYTLDGEEVPQG</sequence>
<organism evidence="3 4">
    <name type="scientific">Parenemella sanctibonifatiensis</name>
    <dbReference type="NCBI Taxonomy" id="2016505"/>
    <lineage>
        <taxon>Bacteria</taxon>
        <taxon>Bacillati</taxon>
        <taxon>Actinomycetota</taxon>
        <taxon>Actinomycetes</taxon>
        <taxon>Propionibacteriales</taxon>
        <taxon>Propionibacteriaceae</taxon>
        <taxon>Parenemella</taxon>
    </lineage>
</organism>
<dbReference type="AlphaFoldDB" id="A0A255EG45"/>
<evidence type="ECO:0000313" key="3">
    <source>
        <dbReference type="EMBL" id="OYN90497.1"/>
    </source>
</evidence>
<feature type="chain" id="PRO_5039120339" description="DUF4292 domain-containing protein" evidence="2">
    <location>
        <begin position="19"/>
        <end position="302"/>
    </location>
</feature>
<feature type="region of interest" description="Disordered" evidence="1">
    <location>
        <begin position="17"/>
        <end position="42"/>
    </location>
</feature>
<feature type="signal peptide" evidence="2">
    <location>
        <begin position="1"/>
        <end position="18"/>
    </location>
</feature>
<reference evidence="3 4" key="1">
    <citation type="submission" date="2017-07" db="EMBL/GenBank/DDBJ databases">
        <title>Draft whole genome sequences of clinical Proprionibacteriaceae strains.</title>
        <authorList>
            <person name="Bernier A.-M."/>
            <person name="Bernard K."/>
            <person name="Domingo M.-C."/>
        </authorList>
    </citation>
    <scope>NUCLEOTIDE SEQUENCE [LARGE SCALE GENOMIC DNA]</scope>
    <source>
        <strain evidence="3 4">NML 160184</strain>
    </source>
</reference>
<dbReference type="Proteomes" id="UP000216533">
    <property type="component" value="Unassembled WGS sequence"/>
</dbReference>
<proteinExistence type="predicted"/>
<gene>
    <name evidence="3" type="ORF">CGZ92_01310</name>
</gene>
<protein>
    <recommendedName>
        <fullName evidence="5">DUF4292 domain-containing protein</fullName>
    </recommendedName>
</protein>
<keyword evidence="2" id="KW-0732">Signal</keyword>